<sequence length="278" mass="32660">MYKYMPLRKEFFANFLVRATQRCALNDPFEVLPSRTWLEEACRHNNHPVDDQSFEDLLDLVTKLNLNTMGIVSLTYRPDNILMWSHYADEHKGVVVEVDENNRKLKNAFGKNEDQELAQNVVYRVDRLQKYEDDKMFMPYLYKSIDWNYEEEQRIVVSNLYTCKYWMYICDDESLAIEAEKNKCIADVYLNTIDRNNRTLSFTSKGLKQPINRLPIVNNPRFMSMFEIPAEAIVSVTFGARSNSSDVDEVITLIKKNPEMKHVKLRHSKLNESAFGID</sequence>
<reference evidence="2" key="1">
    <citation type="journal article" date="2019" name="Int. J. Syst. Evol. Microbiol.">
        <title>The Global Catalogue of Microorganisms (GCM) 10K type strain sequencing project: providing services to taxonomists for standard genome sequencing and annotation.</title>
        <authorList>
            <consortium name="The Broad Institute Genomics Platform"/>
            <consortium name="The Broad Institute Genome Sequencing Center for Infectious Disease"/>
            <person name="Wu L."/>
            <person name="Ma J."/>
        </authorList>
    </citation>
    <scope>NUCLEOTIDE SEQUENCE [LARGE SCALE GENOMIC DNA]</scope>
    <source>
        <strain evidence="2">CGMCC 1.12923</strain>
    </source>
</reference>
<dbReference type="EMBL" id="BMGJ01000017">
    <property type="protein sequence ID" value="GGD75376.1"/>
    <property type="molecule type" value="Genomic_DNA"/>
</dbReference>
<evidence type="ECO:0008006" key="3">
    <source>
        <dbReference type="Google" id="ProtNLM"/>
    </source>
</evidence>
<dbReference type="Pfam" id="PF11185">
    <property type="entry name" value="DUF2971"/>
    <property type="match status" value="1"/>
</dbReference>
<proteinExistence type="predicted"/>
<organism evidence="1 2">
    <name type="scientific">Lacimicrobium alkaliphilum</name>
    <dbReference type="NCBI Taxonomy" id="1526571"/>
    <lineage>
        <taxon>Bacteria</taxon>
        <taxon>Pseudomonadati</taxon>
        <taxon>Pseudomonadota</taxon>
        <taxon>Gammaproteobacteria</taxon>
        <taxon>Alteromonadales</taxon>
        <taxon>Alteromonadaceae</taxon>
        <taxon>Lacimicrobium</taxon>
    </lineage>
</organism>
<evidence type="ECO:0000313" key="2">
    <source>
        <dbReference type="Proteomes" id="UP000614272"/>
    </source>
</evidence>
<keyword evidence="2" id="KW-1185">Reference proteome</keyword>
<protein>
    <recommendedName>
        <fullName evidence="3">DUF2971 domain-containing protein</fullName>
    </recommendedName>
</protein>
<name>A0ABQ1RN23_9ALTE</name>
<evidence type="ECO:0000313" key="1">
    <source>
        <dbReference type="EMBL" id="GGD75376.1"/>
    </source>
</evidence>
<dbReference type="InterPro" id="IPR021352">
    <property type="entry name" value="DUF2971"/>
</dbReference>
<dbReference type="RefSeq" id="WP_099036185.1">
    <property type="nucleotide sequence ID" value="NZ_BMGJ01000017.1"/>
</dbReference>
<gene>
    <name evidence="1" type="ORF">GCM10011357_33010</name>
</gene>
<comment type="caution">
    <text evidence="1">The sequence shown here is derived from an EMBL/GenBank/DDBJ whole genome shotgun (WGS) entry which is preliminary data.</text>
</comment>
<accession>A0ABQ1RN23</accession>
<dbReference type="Proteomes" id="UP000614272">
    <property type="component" value="Unassembled WGS sequence"/>
</dbReference>